<feature type="domain" description="Coenzyme Q-binding protein COQ10 START" evidence="4">
    <location>
        <begin position="69"/>
        <end position="130"/>
    </location>
</feature>
<proteinExistence type="inferred from homology"/>
<dbReference type="InterPro" id="IPR044996">
    <property type="entry name" value="COQ10-like"/>
</dbReference>
<organism evidence="5 6">
    <name type="scientific">Monopterus albus</name>
    <name type="common">Swamp eel</name>
    <dbReference type="NCBI Taxonomy" id="43700"/>
    <lineage>
        <taxon>Eukaryota</taxon>
        <taxon>Metazoa</taxon>
        <taxon>Chordata</taxon>
        <taxon>Craniata</taxon>
        <taxon>Vertebrata</taxon>
        <taxon>Euteleostomi</taxon>
        <taxon>Actinopterygii</taxon>
        <taxon>Neopterygii</taxon>
        <taxon>Teleostei</taxon>
        <taxon>Neoteleostei</taxon>
        <taxon>Acanthomorphata</taxon>
        <taxon>Anabantaria</taxon>
        <taxon>Synbranchiformes</taxon>
        <taxon>Synbranchidae</taxon>
        <taxon>Monopterus</taxon>
    </lineage>
</organism>
<dbReference type="STRING" id="43700.ENSMALP00000007097"/>
<sequence>GHLPTGGLYGSLFAFTKIPVNFRYLGSFVALAVRRPSLPLFPVSVPSRSFTNLATPISIHRMDVLQKKTALCTDGSLFSHLEEIWRFTPGTKDLHEPCIVDFYVSYGFKSLLHSQLVGLFFDKVVKKMVSELWAMRLYRKQSEETPLTSSSSAST</sequence>
<dbReference type="GO" id="GO:0045333">
    <property type="term" value="P:cellular respiration"/>
    <property type="evidence" value="ECO:0007669"/>
    <property type="project" value="InterPro"/>
</dbReference>
<comment type="function">
    <text evidence="3">Required for the function of coenzyme Q in the respiratory chain. May serve as a chaperone or may be involved in the transport of Q6 from its site of synthesis to the catalytic sites of the respiratory complexes.</text>
</comment>
<dbReference type="Gene3D" id="3.30.530.20">
    <property type="match status" value="1"/>
</dbReference>
<dbReference type="Ensembl" id="ENSMALT00000007244.1">
    <property type="protein sequence ID" value="ENSMALP00000007097.1"/>
    <property type="gene ID" value="ENSMALG00000005049.1"/>
</dbReference>
<evidence type="ECO:0000313" key="6">
    <source>
        <dbReference type="Proteomes" id="UP000261600"/>
    </source>
</evidence>
<accession>A0A3Q3J209</accession>
<comment type="similarity">
    <text evidence="1">Belongs to the COQ10 family.</text>
</comment>
<dbReference type="Pfam" id="PF03364">
    <property type="entry name" value="Polyketide_cyc"/>
    <property type="match status" value="1"/>
</dbReference>
<dbReference type="PANTHER" id="PTHR12901:SF14">
    <property type="entry name" value="COENZYME Q-BINDING PROTEIN COQ10 HOMOLOG, MITOCHONDRIAL"/>
    <property type="match status" value="1"/>
</dbReference>
<dbReference type="PANTHER" id="PTHR12901">
    <property type="entry name" value="SPERM PROTEIN HOMOLOG"/>
    <property type="match status" value="1"/>
</dbReference>
<comment type="subunit">
    <text evidence="2">Interacts with coenzyme Q.</text>
</comment>
<evidence type="ECO:0000259" key="4">
    <source>
        <dbReference type="Pfam" id="PF03364"/>
    </source>
</evidence>
<dbReference type="SUPFAM" id="SSF55961">
    <property type="entry name" value="Bet v1-like"/>
    <property type="match status" value="1"/>
</dbReference>
<dbReference type="GO" id="GO:0048039">
    <property type="term" value="F:ubiquinone binding"/>
    <property type="evidence" value="ECO:0007669"/>
    <property type="project" value="InterPro"/>
</dbReference>
<reference evidence="5" key="1">
    <citation type="submission" date="2025-08" db="UniProtKB">
        <authorList>
            <consortium name="Ensembl"/>
        </authorList>
    </citation>
    <scope>IDENTIFICATION</scope>
</reference>
<evidence type="ECO:0000313" key="5">
    <source>
        <dbReference type="Ensembl" id="ENSMALP00000007097.1"/>
    </source>
</evidence>
<name>A0A3Q3J209_MONAL</name>
<evidence type="ECO:0000256" key="1">
    <source>
        <dbReference type="ARBA" id="ARBA00006885"/>
    </source>
</evidence>
<dbReference type="InterPro" id="IPR005031">
    <property type="entry name" value="COQ10_START"/>
</dbReference>
<dbReference type="AlphaFoldDB" id="A0A3Q3J209"/>
<protein>
    <recommendedName>
        <fullName evidence="4">Coenzyme Q-binding protein COQ10 START domain-containing protein</fullName>
    </recommendedName>
</protein>
<evidence type="ECO:0000256" key="2">
    <source>
        <dbReference type="ARBA" id="ARBA00011814"/>
    </source>
</evidence>
<dbReference type="Proteomes" id="UP000261600">
    <property type="component" value="Unplaced"/>
</dbReference>
<evidence type="ECO:0000256" key="3">
    <source>
        <dbReference type="ARBA" id="ARBA00024947"/>
    </source>
</evidence>
<keyword evidence="6" id="KW-1185">Reference proteome</keyword>
<dbReference type="InterPro" id="IPR023393">
    <property type="entry name" value="START-like_dom_sf"/>
</dbReference>
<dbReference type="GO" id="GO:0005739">
    <property type="term" value="C:mitochondrion"/>
    <property type="evidence" value="ECO:0007669"/>
    <property type="project" value="TreeGrafter"/>
</dbReference>
<reference evidence="5" key="2">
    <citation type="submission" date="2025-09" db="UniProtKB">
        <authorList>
            <consortium name="Ensembl"/>
        </authorList>
    </citation>
    <scope>IDENTIFICATION</scope>
</reference>